<feature type="compositionally biased region" description="Polar residues" evidence="1">
    <location>
        <begin position="257"/>
        <end position="266"/>
    </location>
</feature>
<feature type="transmembrane region" description="Helical" evidence="2">
    <location>
        <begin position="138"/>
        <end position="159"/>
    </location>
</feature>
<organism evidence="3 4">
    <name type="scientific">Gordonia otitidis (strain DSM 44809 / CCUG 52243 / JCM 12355 / NBRC 100426 / IFM 10032)</name>
    <dbReference type="NCBI Taxonomy" id="1108044"/>
    <lineage>
        <taxon>Bacteria</taxon>
        <taxon>Bacillati</taxon>
        <taxon>Actinomycetota</taxon>
        <taxon>Actinomycetes</taxon>
        <taxon>Mycobacteriales</taxon>
        <taxon>Gordoniaceae</taxon>
        <taxon>Gordonia</taxon>
    </lineage>
</organism>
<dbReference type="EMBL" id="BAFB01000046">
    <property type="protein sequence ID" value="GAB33135.1"/>
    <property type="molecule type" value="Genomic_DNA"/>
</dbReference>
<evidence type="ECO:0000256" key="1">
    <source>
        <dbReference type="SAM" id="MobiDB-lite"/>
    </source>
</evidence>
<keyword evidence="2" id="KW-0812">Transmembrane</keyword>
<gene>
    <name evidence="3" type="ORF">GOOTI_046_00080</name>
</gene>
<feature type="compositionally biased region" description="Basic and acidic residues" evidence="1">
    <location>
        <begin position="302"/>
        <end position="311"/>
    </location>
</feature>
<dbReference type="OrthoDB" id="4375088at2"/>
<dbReference type="Proteomes" id="UP000005038">
    <property type="component" value="Unassembled WGS sequence"/>
</dbReference>
<keyword evidence="2" id="KW-1133">Transmembrane helix</keyword>
<feature type="compositionally biased region" description="Basic and acidic residues" evidence="1">
    <location>
        <begin position="270"/>
        <end position="280"/>
    </location>
</feature>
<feature type="transmembrane region" description="Helical" evidence="2">
    <location>
        <begin position="82"/>
        <end position="104"/>
    </location>
</feature>
<feature type="transmembrane region" description="Helical" evidence="2">
    <location>
        <begin position="111"/>
        <end position="132"/>
    </location>
</feature>
<evidence type="ECO:0000313" key="4">
    <source>
        <dbReference type="Proteomes" id="UP000005038"/>
    </source>
</evidence>
<feature type="compositionally biased region" description="Low complexity" evidence="1">
    <location>
        <begin position="247"/>
        <end position="256"/>
    </location>
</feature>
<keyword evidence="4" id="KW-1185">Reference proteome</keyword>
<proteinExistence type="predicted"/>
<feature type="transmembrane region" description="Helical" evidence="2">
    <location>
        <begin position="29"/>
        <end position="51"/>
    </location>
</feature>
<evidence type="ECO:0008006" key="5">
    <source>
        <dbReference type="Google" id="ProtNLM"/>
    </source>
</evidence>
<evidence type="ECO:0000313" key="3">
    <source>
        <dbReference type="EMBL" id="GAB33135.1"/>
    </source>
</evidence>
<evidence type="ECO:0000256" key="2">
    <source>
        <dbReference type="SAM" id="Phobius"/>
    </source>
</evidence>
<feature type="compositionally biased region" description="Polar residues" evidence="1">
    <location>
        <begin position="289"/>
        <end position="301"/>
    </location>
</feature>
<name>H5TI27_GORO1</name>
<protein>
    <recommendedName>
        <fullName evidence="5">Transmembrane protein</fullName>
    </recommendedName>
</protein>
<reference evidence="3" key="1">
    <citation type="submission" date="2012-02" db="EMBL/GenBank/DDBJ databases">
        <title>Whole genome shotgun sequence of Gordonia otitidis NBRC 100426.</title>
        <authorList>
            <person name="Yoshida I."/>
            <person name="Hosoyama A."/>
            <person name="Tsuchikane K."/>
            <person name="Katsumata H."/>
            <person name="Yamazaki S."/>
            <person name="Fujita N."/>
        </authorList>
    </citation>
    <scope>NUCLEOTIDE SEQUENCE [LARGE SCALE GENOMIC DNA]</scope>
    <source>
        <strain evidence="3">NBRC 100426</strain>
    </source>
</reference>
<dbReference type="STRING" id="1108044.GOOTI_046_00080"/>
<accession>H5TI27</accession>
<sequence length="311" mass="34193">MSQFLDPRRDQGPSRPDVTRERPKLPDSVAIACELWIVVVIARTITAILQYPALRKVMEENVANLPADTPRSETDMFTSTGFIVTVIVITAVVMSAISLTFVWFARKGYNWARVLLGAMGAFVLIDMVSSLIAGVEPWWVGIPLIISGIAALGATVLLLRRESDAYCRAMAEYRRQPRFQPQPMYPVQSYPPPYGQGQPPAGQGPYGQSSYGQQPTSQQYPQPPVYPQYPSSPTSWEEEARRRGWQPPTTGPSTSPQVDPNPTGMPSGSRDGDYSSRVEGDSDGPPLDTPTNESTPHTQPPTERKQSSDPS</sequence>
<keyword evidence="2" id="KW-0472">Membrane</keyword>
<feature type="compositionally biased region" description="Low complexity" evidence="1">
    <location>
        <begin position="195"/>
        <end position="220"/>
    </location>
</feature>
<dbReference type="AlphaFoldDB" id="H5TI27"/>
<dbReference type="RefSeq" id="WP_007237394.1">
    <property type="nucleotide sequence ID" value="NZ_BAFB01000046.1"/>
</dbReference>
<feature type="region of interest" description="Disordered" evidence="1">
    <location>
        <begin position="1"/>
        <end position="22"/>
    </location>
</feature>
<comment type="caution">
    <text evidence="3">The sequence shown here is derived from an EMBL/GenBank/DDBJ whole genome shotgun (WGS) entry which is preliminary data.</text>
</comment>
<feature type="region of interest" description="Disordered" evidence="1">
    <location>
        <begin position="181"/>
        <end position="311"/>
    </location>
</feature>